<feature type="compositionally biased region" description="Polar residues" evidence="1">
    <location>
        <begin position="523"/>
        <end position="544"/>
    </location>
</feature>
<dbReference type="EMBL" id="LC738875">
    <property type="protein sequence ID" value="BDT62457.1"/>
    <property type="molecule type" value="Genomic_DNA"/>
</dbReference>
<dbReference type="Gene3D" id="3.30.310.10">
    <property type="entry name" value="TATA-Binding Protein"/>
    <property type="match status" value="1"/>
</dbReference>
<feature type="compositionally biased region" description="Polar residues" evidence="1">
    <location>
        <begin position="708"/>
        <end position="727"/>
    </location>
</feature>
<sequence length="901" mass="99847">MYAHPIFGAVSHSVCSTDNNCVSIVLDFGKNKQQSHSRTHGSRSSANPINVMLDRSLVMLTERETSQKQFTALKCRDSFYSILVFASGALIVVGLQDSSLTRLCVIKSISSIVDTLEYPVRVKRVTIVNTVSTFNRFSLNFTSSLRDFFVRHCIAFNYNPETFPGMFFKVRVPSLPLEKGETIGEYYTRAALSREEKDRRNVSSLFRFKTVLVFKVGKCTVLGECGGDDMSVISKLLFGFFFYFMDHHIKLSVSEAMRMIDKYGIPPLEWYLFSDFFFYTHPYVKPSSEIVRRAVFGLDSYDGIDQGYYGPAGGECDRRSTVVSMLSANLISSVSEVIAYLRDLRSQRPLQTIRSMSRIATREAYLMLYCSPRPRYTTDTKGVKKIRYYLPPQWGSSQNKSSDSVSVNSPVDYGFNPIDTVTPTMIFDRKPKTGLIHTPEILNRLMKELVSAANARGCISGMRIYDPEKVVAAEGTEGDTRVLLGHRRLKRRRISTAVEEPEPETFLLTRLLSRKRPPHSLNKDPNTSGSRYISGSRSASGQRLQKTHSVETSRLDTLALVHRTVTRLIASGRAAVVSNALGSDIYSILHDSKLVGPSRGLEAALRRAAGLSGPSRHRISQGGSAVGLGDGYYRTVSPGSQFFDRILNSTAVSGRGSRLMTSSIPARGNVKLFDSHDTDRWTVNLAATLKKIQAEEAHTRQMAEGVVTSGTPSLASLSGTVSTTETNRAYHAGSSEDRKYTPMDFISSVQPVVDSNGQIKAAGVEMDLAGMLRQLECGQFFNPEVTPMANYRTSLQRSSQARTTLEEMVVDALTASGTLGAETEDCFPDNRVVDTVVGSAFKRRGEGQKDRVCIRSSSDAADSDEKVDIEKITFDTEPGKNSPCCRCVQATVAEETWRPEN</sequence>
<proteinExistence type="predicted"/>
<reference evidence="2" key="1">
    <citation type="submission" date="2022-10" db="EMBL/GenBank/DDBJ databases">
        <title>Genome sequences of endogenous nimaviruses in decapod crustaceans.</title>
        <authorList>
            <person name="Kawato S."/>
            <person name="Nozaki R."/>
            <person name="Kondo H."/>
            <person name="Hirono I."/>
        </authorList>
    </citation>
    <scope>NUCLEOTIDE SEQUENCE</scope>
    <source>
        <strain evidence="2">Okinawa2016</strain>
    </source>
</reference>
<dbReference type="InterPro" id="IPR012295">
    <property type="entry name" value="TBP_dom_sf"/>
</dbReference>
<feature type="region of interest" description="Disordered" evidence="1">
    <location>
        <begin position="512"/>
        <end position="549"/>
    </location>
</feature>
<organism evidence="2">
    <name type="scientific">Melicertus latisulcatus pemonivirus</name>
    <dbReference type="NCBI Taxonomy" id="2984278"/>
    <lineage>
        <taxon>Viruses</taxon>
        <taxon>Viruses incertae sedis</taxon>
        <taxon>Naldaviricetes</taxon>
        <taxon>Nimaviridae</taxon>
    </lineage>
</organism>
<evidence type="ECO:0000313" key="2">
    <source>
        <dbReference type="EMBL" id="BDT62457.1"/>
    </source>
</evidence>
<evidence type="ECO:0000256" key="1">
    <source>
        <dbReference type="SAM" id="MobiDB-lite"/>
    </source>
</evidence>
<feature type="region of interest" description="Disordered" evidence="1">
    <location>
        <begin position="703"/>
        <end position="735"/>
    </location>
</feature>
<protein>
    <submittedName>
        <fullName evidence="2">Wsv303-like protein</fullName>
    </submittedName>
</protein>
<name>A0A9C7CF11_9VIRU</name>
<accession>A0A9C7CF11</accession>
<dbReference type="SUPFAM" id="SSF55945">
    <property type="entry name" value="TATA-box binding protein-like"/>
    <property type="match status" value="1"/>
</dbReference>